<protein>
    <recommendedName>
        <fullName evidence="3 7">DNA topoisomerase</fullName>
        <ecNumber evidence="3 7">5.6.2.1</ecNumber>
    </recommendedName>
</protein>
<evidence type="ECO:0000259" key="10">
    <source>
        <dbReference type="PROSITE" id="PS52039"/>
    </source>
</evidence>
<dbReference type="EC" id="5.6.2.1" evidence="3 7"/>
<dbReference type="InterPro" id="IPR013497">
    <property type="entry name" value="Topo_IA_cen"/>
</dbReference>
<dbReference type="Gene3D" id="1.10.290.10">
    <property type="entry name" value="Topoisomerase I, domain 4"/>
    <property type="match status" value="1"/>
</dbReference>
<dbReference type="EMBL" id="REGN01010134">
    <property type="protein sequence ID" value="RMZ99619.1"/>
    <property type="molecule type" value="Genomic_DNA"/>
</dbReference>
<dbReference type="GO" id="GO:0005634">
    <property type="term" value="C:nucleus"/>
    <property type="evidence" value="ECO:0007669"/>
    <property type="project" value="TreeGrafter"/>
</dbReference>
<evidence type="ECO:0000256" key="3">
    <source>
        <dbReference type="ARBA" id="ARBA00012891"/>
    </source>
</evidence>
<dbReference type="AlphaFoldDB" id="A0A3M7PKL8"/>
<evidence type="ECO:0000256" key="6">
    <source>
        <dbReference type="ARBA" id="ARBA00023235"/>
    </source>
</evidence>
<keyword evidence="5 7" id="KW-0238">DNA-binding</keyword>
<dbReference type="Pfam" id="PF01131">
    <property type="entry name" value="Topoisom_bac"/>
    <property type="match status" value="1"/>
</dbReference>
<dbReference type="InterPro" id="IPR003601">
    <property type="entry name" value="Topo_IA_2"/>
</dbReference>
<feature type="domain" description="Topo IA-type catalytic" evidence="10">
    <location>
        <begin position="165"/>
        <end position="535"/>
    </location>
</feature>
<evidence type="ECO:0000256" key="4">
    <source>
        <dbReference type="ARBA" id="ARBA00023029"/>
    </source>
</evidence>
<gene>
    <name evidence="11" type="ORF">BpHYR1_005959</name>
</gene>
<dbReference type="PANTHER" id="PTHR11390:SF21">
    <property type="entry name" value="DNA TOPOISOMERASE 3-ALPHA"/>
    <property type="match status" value="1"/>
</dbReference>
<dbReference type="CDD" id="cd03362">
    <property type="entry name" value="TOPRIM_TopoIA_TopoIII"/>
    <property type="match status" value="1"/>
</dbReference>
<feature type="non-terminal residue" evidence="11">
    <location>
        <position position="535"/>
    </location>
</feature>
<evidence type="ECO:0000313" key="12">
    <source>
        <dbReference type="Proteomes" id="UP000276133"/>
    </source>
</evidence>
<dbReference type="PROSITE" id="PS00396">
    <property type="entry name" value="TOPO_IA_1"/>
    <property type="match status" value="1"/>
</dbReference>
<dbReference type="PROSITE" id="PS50880">
    <property type="entry name" value="TOPRIM"/>
    <property type="match status" value="1"/>
</dbReference>
<keyword evidence="12" id="KW-1185">Reference proteome</keyword>
<dbReference type="OrthoDB" id="430051at2759"/>
<dbReference type="PROSITE" id="PS52039">
    <property type="entry name" value="TOPO_IA_2"/>
    <property type="match status" value="1"/>
</dbReference>
<feature type="region of interest" description="Disordered" evidence="8">
    <location>
        <begin position="367"/>
        <end position="388"/>
    </location>
</feature>
<dbReference type="Gene3D" id="3.40.50.140">
    <property type="match status" value="1"/>
</dbReference>
<dbReference type="InterPro" id="IPR023406">
    <property type="entry name" value="Topo_IA_AS"/>
</dbReference>
<proteinExistence type="inferred from homology"/>
<dbReference type="GO" id="GO:0006281">
    <property type="term" value="P:DNA repair"/>
    <property type="evidence" value="ECO:0007669"/>
    <property type="project" value="TreeGrafter"/>
</dbReference>
<evidence type="ECO:0000259" key="9">
    <source>
        <dbReference type="PROSITE" id="PS50880"/>
    </source>
</evidence>
<dbReference type="Gene3D" id="2.70.20.10">
    <property type="entry name" value="Topoisomerase I, domain 3"/>
    <property type="match status" value="1"/>
</dbReference>
<reference evidence="11 12" key="1">
    <citation type="journal article" date="2018" name="Sci. Rep.">
        <title>Genomic signatures of local adaptation to the degree of environmental predictability in rotifers.</title>
        <authorList>
            <person name="Franch-Gras L."/>
            <person name="Hahn C."/>
            <person name="Garcia-Roger E.M."/>
            <person name="Carmona M.J."/>
            <person name="Serra M."/>
            <person name="Gomez A."/>
        </authorList>
    </citation>
    <scope>NUCLEOTIDE SEQUENCE [LARGE SCALE GENOMIC DNA]</scope>
    <source>
        <strain evidence="11">HYR1</strain>
    </source>
</reference>
<dbReference type="GO" id="GO:0003917">
    <property type="term" value="F:DNA topoisomerase type I (single strand cut, ATP-independent) activity"/>
    <property type="evidence" value="ECO:0007669"/>
    <property type="project" value="UniProtKB-EC"/>
</dbReference>
<evidence type="ECO:0000256" key="1">
    <source>
        <dbReference type="ARBA" id="ARBA00000213"/>
    </source>
</evidence>
<evidence type="ECO:0000256" key="7">
    <source>
        <dbReference type="RuleBase" id="RU362092"/>
    </source>
</evidence>
<dbReference type="Gene3D" id="1.10.460.10">
    <property type="entry name" value="Topoisomerase I, domain 2"/>
    <property type="match status" value="1"/>
</dbReference>
<dbReference type="InterPro" id="IPR013826">
    <property type="entry name" value="Topo_IA_cen_sub3"/>
</dbReference>
<evidence type="ECO:0000313" key="11">
    <source>
        <dbReference type="EMBL" id="RMZ99619.1"/>
    </source>
</evidence>
<sequence length="535" mass="61590">MLKILNVAEKNNAAKSIASLLSKGTCRKRESAAPFNQIYEFEYNLFNQNCLMVMTSVSGHLLSLEFSNKYKRWDSCDPIELFDAKIERVCPKKYQKVMLSLQREVQSCQKLIIWTDCDREGENIGYEIIEACSNVHNNLDVYRAKFSEITASSVAKSICDLKRPNRLASDAVEVRKELDLRVGAAFTRFQTLHLTKAFPDQLTGSLISYGSCQFPTLGFVVERYKQREKFVSKPFWKVCVFDEKDNQKVEFLWDKERMFDYQVCWNFFNKLISHQSLAVQSVIRRPKNKCRPVALNTIELLKLASRKLNINAKKTMTIAENLYSEGLISYPRTETNIFTETFDFRGIIESQTSDQNWGLFAKNILDRPNPRNGTKSDQSHPPIYPTKYTNNLKGKEKKIYDLIVRNFLACCSEDAKGSETAVSIDVSHEKFTASGLMVFERNYLDVYPYERWVNKKIPEFENGQTFSPKSIQLNKGMTQAPRLLTEADLIDLMEKHGIGTDSTLAEHIETIKKRSYVRIERNLFVPTVLGLGLVE</sequence>
<accession>A0A3M7PKL8</accession>
<dbReference type="STRING" id="10195.A0A3M7PKL8"/>
<evidence type="ECO:0000256" key="8">
    <source>
        <dbReference type="SAM" id="MobiDB-lite"/>
    </source>
</evidence>
<dbReference type="InterPro" id="IPR034144">
    <property type="entry name" value="TOPRIM_TopoIII"/>
</dbReference>
<dbReference type="GO" id="GO:0031422">
    <property type="term" value="C:RecQ family helicase-topoisomerase III complex"/>
    <property type="evidence" value="ECO:0007669"/>
    <property type="project" value="TreeGrafter"/>
</dbReference>
<evidence type="ECO:0000256" key="2">
    <source>
        <dbReference type="ARBA" id="ARBA00009446"/>
    </source>
</evidence>
<feature type="domain" description="Toprim" evidence="9">
    <location>
        <begin position="3"/>
        <end position="147"/>
    </location>
</feature>
<dbReference type="SMART" id="SM00437">
    <property type="entry name" value="TOP1Ac"/>
    <property type="match status" value="1"/>
</dbReference>
<comment type="function">
    <text evidence="7">Introduces a single-strand break via transesterification at a target site in duplex DNA. Releases the supercoiling and torsional tension of DNA introduced during the DNA replication and transcription by transiently cleaving and rejoining one strand of the DNA duplex. The scissile phosphodiester is attacked by the catalytic tyrosine of the enzyme, resulting in the formation of a DNA-(5'-phosphotyrosyl)-enzyme intermediate and the expulsion of a 3'-OH DNA strand.</text>
</comment>
<dbReference type="GO" id="GO:0006265">
    <property type="term" value="P:DNA topological change"/>
    <property type="evidence" value="ECO:0007669"/>
    <property type="project" value="InterPro"/>
</dbReference>
<evidence type="ECO:0000256" key="5">
    <source>
        <dbReference type="ARBA" id="ARBA00023125"/>
    </source>
</evidence>
<dbReference type="InterPro" id="IPR013824">
    <property type="entry name" value="Topo_IA_cen_sub1"/>
</dbReference>
<dbReference type="InterPro" id="IPR000380">
    <property type="entry name" value="Topo_IA"/>
</dbReference>
<dbReference type="SMART" id="SM00493">
    <property type="entry name" value="TOPRIM"/>
    <property type="match status" value="1"/>
</dbReference>
<name>A0A3M7PKL8_BRAPC</name>
<dbReference type="PRINTS" id="PR00417">
    <property type="entry name" value="PRTPISMRASEI"/>
</dbReference>
<dbReference type="FunFam" id="1.10.290.10:FF:000001">
    <property type="entry name" value="DNA topoisomerase"/>
    <property type="match status" value="1"/>
</dbReference>
<keyword evidence="4 7" id="KW-0799">Topoisomerase</keyword>
<dbReference type="Pfam" id="PF01751">
    <property type="entry name" value="Toprim"/>
    <property type="match status" value="1"/>
</dbReference>
<dbReference type="SMART" id="SM00436">
    <property type="entry name" value="TOP1Bc"/>
    <property type="match status" value="1"/>
</dbReference>
<comment type="similarity">
    <text evidence="2 7">Belongs to the type IA topoisomerase family.</text>
</comment>
<dbReference type="CDD" id="cd00186">
    <property type="entry name" value="TOP1Ac"/>
    <property type="match status" value="1"/>
</dbReference>
<keyword evidence="6 7" id="KW-0413">Isomerase</keyword>
<dbReference type="PANTHER" id="PTHR11390">
    <property type="entry name" value="PROKARYOTIC DNA TOPOISOMERASE"/>
    <property type="match status" value="1"/>
</dbReference>
<comment type="caution">
    <text evidence="11">The sequence shown here is derived from an EMBL/GenBank/DDBJ whole genome shotgun (WGS) entry which is preliminary data.</text>
</comment>
<dbReference type="SUPFAM" id="SSF56712">
    <property type="entry name" value="Prokaryotic type I DNA topoisomerase"/>
    <property type="match status" value="1"/>
</dbReference>
<dbReference type="GO" id="GO:0006310">
    <property type="term" value="P:DNA recombination"/>
    <property type="evidence" value="ECO:0007669"/>
    <property type="project" value="TreeGrafter"/>
</dbReference>
<organism evidence="11 12">
    <name type="scientific">Brachionus plicatilis</name>
    <name type="common">Marine rotifer</name>
    <name type="synonym">Brachionus muelleri</name>
    <dbReference type="NCBI Taxonomy" id="10195"/>
    <lineage>
        <taxon>Eukaryota</taxon>
        <taxon>Metazoa</taxon>
        <taxon>Spiralia</taxon>
        <taxon>Gnathifera</taxon>
        <taxon>Rotifera</taxon>
        <taxon>Eurotatoria</taxon>
        <taxon>Monogononta</taxon>
        <taxon>Pseudotrocha</taxon>
        <taxon>Ploima</taxon>
        <taxon>Brachionidae</taxon>
        <taxon>Brachionus</taxon>
    </lineage>
</organism>
<dbReference type="InterPro" id="IPR023405">
    <property type="entry name" value="Topo_IA_core_domain"/>
</dbReference>
<dbReference type="GO" id="GO:0003677">
    <property type="term" value="F:DNA binding"/>
    <property type="evidence" value="ECO:0007669"/>
    <property type="project" value="UniProtKB-KW"/>
</dbReference>
<dbReference type="Proteomes" id="UP000276133">
    <property type="component" value="Unassembled WGS sequence"/>
</dbReference>
<comment type="catalytic activity">
    <reaction evidence="1 7">
        <text>ATP-independent breakage of single-stranded DNA, followed by passage and rejoining.</text>
        <dbReference type="EC" id="5.6.2.1"/>
    </reaction>
</comment>
<dbReference type="InterPro" id="IPR003602">
    <property type="entry name" value="Topo_IA_DNA-bd_dom"/>
</dbReference>
<dbReference type="InterPro" id="IPR013825">
    <property type="entry name" value="Topo_IA_cen_sub2"/>
</dbReference>
<dbReference type="InterPro" id="IPR006171">
    <property type="entry name" value="TOPRIM_dom"/>
</dbReference>
<dbReference type="FunFam" id="3.40.50.140:FF:000003">
    <property type="entry name" value="DNA topoisomerase"/>
    <property type="match status" value="1"/>
</dbReference>